<evidence type="ECO:0000259" key="5">
    <source>
        <dbReference type="PROSITE" id="PS51675"/>
    </source>
</evidence>
<name>A0AAN5IC19_9BILA</name>
<proteinExistence type="predicted"/>
<reference evidence="7" key="1">
    <citation type="submission" date="2022-10" db="EMBL/GenBank/DDBJ databases">
        <title>Genome assembly of Pristionchus species.</title>
        <authorList>
            <person name="Yoshida K."/>
            <person name="Sommer R.J."/>
        </authorList>
    </citation>
    <scope>NUCLEOTIDE SEQUENCE [LARGE SCALE GENOMIC DNA]</scope>
    <source>
        <strain evidence="7">RS5460</strain>
    </source>
</reference>
<gene>
    <name evidence="6" type="ORF">PMAYCL1PPCAC_29324</name>
</gene>
<feature type="domain" description="SAM-dependent MTase TRM10-type" evidence="5">
    <location>
        <begin position="149"/>
        <end position="363"/>
    </location>
</feature>
<evidence type="ECO:0000256" key="4">
    <source>
        <dbReference type="SAM" id="MobiDB-lite"/>
    </source>
</evidence>
<accession>A0AAN5IC19</accession>
<sequence length="421" mass="47687">LLQMLSRSTLGWLAPSIAQRYSSITASRSAPIDEPALSNLPSRHFLKYNVRTTGQKERLTSVISEIEIYKEFHGPNSIPELTDQQWGSLLSMLIPDERCNFLAAVHYDNNNGGKLTKGMESLKPEPCEFQLLHLGDQELRRQMDVMYGSRLWSYQRCENNEMPRLILDARNLTTSNARLQPIYTRAVQELHDLNWSSPNPFPISIANFRPDAKLSELIKRHWRFIHGPPPESDDSSFRVHPFSPTLSPRSIGSILKGVDKDEIIYISKKSTRFLPDKAPANMKAMVLCLTSDSVGEASSSSAATAEGLTPYRIPIQKYLNLSSSYRSPPIWEIAAILRGWLRGEEWRDTIQQNMTMGKKKSLASGSTYESFLAFRSAVLEMNNAVVEGKGREEGGSQKREETGRRRSYEKKSFNSSEVRIL</sequence>
<dbReference type="GO" id="GO:0032259">
    <property type="term" value="P:methylation"/>
    <property type="evidence" value="ECO:0007669"/>
    <property type="project" value="UniProtKB-KW"/>
</dbReference>
<keyword evidence="2" id="KW-0808">Transferase</keyword>
<dbReference type="Proteomes" id="UP001328107">
    <property type="component" value="Unassembled WGS sequence"/>
</dbReference>
<protein>
    <recommendedName>
        <fullName evidence="5">SAM-dependent MTase TRM10-type domain-containing protein</fullName>
    </recommendedName>
</protein>
<keyword evidence="7" id="KW-1185">Reference proteome</keyword>
<feature type="region of interest" description="Disordered" evidence="4">
    <location>
        <begin position="388"/>
        <end position="421"/>
    </location>
</feature>
<dbReference type="AlphaFoldDB" id="A0AAN5IC19"/>
<evidence type="ECO:0000313" key="7">
    <source>
        <dbReference type="Proteomes" id="UP001328107"/>
    </source>
</evidence>
<dbReference type="Gene3D" id="3.40.1280.30">
    <property type="match status" value="1"/>
</dbReference>
<feature type="non-terminal residue" evidence="6">
    <location>
        <position position="1"/>
    </location>
</feature>
<feature type="compositionally biased region" description="Basic and acidic residues" evidence="4">
    <location>
        <begin position="388"/>
        <end position="412"/>
    </location>
</feature>
<dbReference type="GO" id="GO:0008168">
    <property type="term" value="F:methyltransferase activity"/>
    <property type="evidence" value="ECO:0007669"/>
    <property type="project" value="UniProtKB-KW"/>
</dbReference>
<comment type="caution">
    <text evidence="6">The sequence shown here is derived from an EMBL/GenBank/DDBJ whole genome shotgun (WGS) entry which is preliminary data.</text>
</comment>
<feature type="non-terminal residue" evidence="6">
    <location>
        <position position="421"/>
    </location>
</feature>
<evidence type="ECO:0000256" key="2">
    <source>
        <dbReference type="ARBA" id="ARBA00022679"/>
    </source>
</evidence>
<dbReference type="InterPro" id="IPR028564">
    <property type="entry name" value="MT_TRM10-typ"/>
</dbReference>
<dbReference type="PROSITE" id="PS51675">
    <property type="entry name" value="SAM_MT_TRM10"/>
    <property type="match status" value="1"/>
</dbReference>
<dbReference type="EMBL" id="BTRK01000006">
    <property type="protein sequence ID" value="GMR59129.1"/>
    <property type="molecule type" value="Genomic_DNA"/>
</dbReference>
<dbReference type="InterPro" id="IPR038459">
    <property type="entry name" value="MT_TRM10-typ_sf"/>
</dbReference>
<keyword evidence="3" id="KW-0949">S-adenosyl-L-methionine</keyword>
<evidence type="ECO:0000256" key="1">
    <source>
        <dbReference type="ARBA" id="ARBA00022603"/>
    </source>
</evidence>
<organism evidence="6 7">
    <name type="scientific">Pristionchus mayeri</name>
    <dbReference type="NCBI Taxonomy" id="1317129"/>
    <lineage>
        <taxon>Eukaryota</taxon>
        <taxon>Metazoa</taxon>
        <taxon>Ecdysozoa</taxon>
        <taxon>Nematoda</taxon>
        <taxon>Chromadorea</taxon>
        <taxon>Rhabditida</taxon>
        <taxon>Rhabditina</taxon>
        <taxon>Diplogasteromorpha</taxon>
        <taxon>Diplogasteroidea</taxon>
        <taxon>Neodiplogasteridae</taxon>
        <taxon>Pristionchus</taxon>
    </lineage>
</organism>
<evidence type="ECO:0000313" key="6">
    <source>
        <dbReference type="EMBL" id="GMR59129.1"/>
    </source>
</evidence>
<evidence type="ECO:0000256" key="3">
    <source>
        <dbReference type="ARBA" id="ARBA00022691"/>
    </source>
</evidence>
<keyword evidence="1" id="KW-0489">Methyltransferase</keyword>